<dbReference type="PANTHER" id="PTHR19980:SF0">
    <property type="entry name" value="CLEAVAGE STIMULATION FACTOR SUBUNIT 3"/>
    <property type="match status" value="1"/>
</dbReference>
<evidence type="ECO:0000256" key="4">
    <source>
        <dbReference type="RuleBase" id="RU369035"/>
    </source>
</evidence>
<feature type="compositionally biased region" description="Acidic residues" evidence="5">
    <location>
        <begin position="82"/>
        <end position="106"/>
    </location>
</feature>
<reference evidence="7 8" key="1">
    <citation type="submission" date="2017-03" db="EMBL/GenBank/DDBJ databases">
        <title>Genomes of endolithic fungi from Antarctica.</title>
        <authorList>
            <person name="Coleine C."/>
            <person name="Masonjones S."/>
            <person name="Stajich J.E."/>
        </authorList>
    </citation>
    <scope>NUCLEOTIDE SEQUENCE [LARGE SCALE GENOMIC DNA]</scope>
    <source>
        <strain evidence="7 8">CCFEE 6314</strain>
    </source>
</reference>
<feature type="compositionally biased region" description="Polar residues" evidence="5">
    <location>
        <begin position="1"/>
        <end position="12"/>
    </location>
</feature>
<feature type="compositionally biased region" description="Pro residues" evidence="5">
    <location>
        <begin position="1004"/>
        <end position="1019"/>
    </location>
</feature>
<keyword evidence="2" id="KW-0677">Repeat</keyword>
<keyword evidence="4" id="KW-0963">Cytoplasm</keyword>
<dbReference type="SUPFAM" id="SSF48452">
    <property type="entry name" value="TPR-like"/>
    <property type="match status" value="2"/>
</dbReference>
<feature type="region of interest" description="Disordered" evidence="5">
    <location>
        <begin position="988"/>
        <end position="1033"/>
    </location>
</feature>
<feature type="compositionally biased region" description="Low complexity" evidence="5">
    <location>
        <begin position="60"/>
        <end position="73"/>
    </location>
</feature>
<name>A0A438N1M5_EXOME</name>
<dbReference type="Gene3D" id="1.25.40.1040">
    <property type="match status" value="1"/>
</dbReference>
<dbReference type="GO" id="GO:0180010">
    <property type="term" value="P:co-transcriptional mRNA 3'-end processing, cleavage and polyadenylation pathway"/>
    <property type="evidence" value="ECO:0007669"/>
    <property type="project" value="UniProtKB-UniRule"/>
</dbReference>
<evidence type="ECO:0000256" key="2">
    <source>
        <dbReference type="ARBA" id="ARBA00022737"/>
    </source>
</evidence>
<dbReference type="InterPro" id="IPR008847">
    <property type="entry name" value="Suf"/>
</dbReference>
<comment type="function">
    <text evidence="1 4">Component of the cleavage factor IA (CFIA) complex, which is involved in the endonucleolytic cleavage during polyadenylation-dependent pre-mRNA 3'-end formation.</text>
</comment>
<feature type="compositionally biased region" description="Low complexity" evidence="5">
    <location>
        <begin position="177"/>
        <end position="196"/>
    </location>
</feature>
<dbReference type="Pfam" id="PF05843">
    <property type="entry name" value="Suf"/>
    <property type="match status" value="1"/>
</dbReference>
<dbReference type="OrthoDB" id="26282at2759"/>
<accession>A0A438N1M5</accession>
<feature type="compositionally biased region" description="Low complexity" evidence="5">
    <location>
        <begin position="992"/>
        <end position="1003"/>
    </location>
</feature>
<dbReference type="Proteomes" id="UP000288859">
    <property type="component" value="Unassembled WGS sequence"/>
</dbReference>
<evidence type="ECO:0000256" key="1">
    <source>
        <dbReference type="ARBA" id="ARBA00002863"/>
    </source>
</evidence>
<proteinExistence type="predicted"/>
<dbReference type="InterPro" id="IPR045243">
    <property type="entry name" value="Rna14-like"/>
</dbReference>
<keyword evidence="4" id="KW-0507">mRNA processing</keyword>
<dbReference type="InterPro" id="IPR011990">
    <property type="entry name" value="TPR-like_helical_dom_sf"/>
</dbReference>
<feature type="domain" description="Suppressor of forked" evidence="6">
    <location>
        <begin position="221"/>
        <end position="829"/>
    </location>
</feature>
<dbReference type="InterPro" id="IPR003107">
    <property type="entry name" value="HAT"/>
</dbReference>
<evidence type="ECO:0000313" key="7">
    <source>
        <dbReference type="EMBL" id="RVX69463.1"/>
    </source>
</evidence>
<evidence type="ECO:0000256" key="3">
    <source>
        <dbReference type="ARBA" id="ARBA00023242"/>
    </source>
</evidence>
<comment type="caution">
    <text evidence="7">The sequence shown here is derived from an EMBL/GenBank/DDBJ whole genome shotgun (WGS) entry which is preliminary data.</text>
</comment>
<feature type="compositionally biased region" description="Low complexity" evidence="5">
    <location>
        <begin position="124"/>
        <end position="135"/>
    </location>
</feature>
<organism evidence="7 8">
    <name type="scientific">Exophiala mesophila</name>
    <name type="common">Black yeast-like fungus</name>
    <dbReference type="NCBI Taxonomy" id="212818"/>
    <lineage>
        <taxon>Eukaryota</taxon>
        <taxon>Fungi</taxon>
        <taxon>Dikarya</taxon>
        <taxon>Ascomycota</taxon>
        <taxon>Pezizomycotina</taxon>
        <taxon>Eurotiomycetes</taxon>
        <taxon>Chaetothyriomycetidae</taxon>
        <taxon>Chaetothyriales</taxon>
        <taxon>Herpotrichiellaceae</taxon>
        <taxon>Exophiala</taxon>
    </lineage>
</organism>
<feature type="compositionally biased region" description="Polar residues" evidence="5">
    <location>
        <begin position="136"/>
        <end position="145"/>
    </location>
</feature>
<feature type="compositionally biased region" description="Polar residues" evidence="5">
    <location>
        <begin position="42"/>
        <end position="59"/>
    </location>
</feature>
<dbReference type="GO" id="GO:0003729">
    <property type="term" value="F:mRNA binding"/>
    <property type="evidence" value="ECO:0007669"/>
    <property type="project" value="TreeGrafter"/>
</dbReference>
<evidence type="ECO:0000313" key="8">
    <source>
        <dbReference type="Proteomes" id="UP000288859"/>
    </source>
</evidence>
<feature type="compositionally biased region" description="Low complexity" evidence="5">
    <location>
        <begin position="905"/>
        <end position="922"/>
    </location>
</feature>
<dbReference type="GO" id="GO:0005737">
    <property type="term" value="C:cytoplasm"/>
    <property type="evidence" value="ECO:0007669"/>
    <property type="project" value="UniProtKB-SubCell"/>
</dbReference>
<dbReference type="PANTHER" id="PTHR19980">
    <property type="entry name" value="RNA CLEAVAGE STIMULATION FACTOR"/>
    <property type="match status" value="1"/>
</dbReference>
<evidence type="ECO:0000259" key="6">
    <source>
        <dbReference type="Pfam" id="PF05843"/>
    </source>
</evidence>
<dbReference type="VEuPathDB" id="FungiDB:PV10_05575"/>
<dbReference type="AlphaFoldDB" id="A0A438N1M5"/>
<protein>
    <recommendedName>
        <fullName evidence="4">mRNA 3'-end-processing protein RNA14</fullName>
    </recommendedName>
</protein>
<dbReference type="EMBL" id="NAJM01000029">
    <property type="protein sequence ID" value="RVX69463.1"/>
    <property type="molecule type" value="Genomic_DNA"/>
</dbReference>
<gene>
    <name evidence="7" type="ORF">B0A52_06527</name>
</gene>
<dbReference type="GO" id="GO:0005634">
    <property type="term" value="C:nucleus"/>
    <property type="evidence" value="ECO:0007669"/>
    <property type="project" value="UniProtKB-SubCell"/>
</dbReference>
<evidence type="ECO:0000256" key="5">
    <source>
        <dbReference type="SAM" id="MobiDB-lite"/>
    </source>
</evidence>
<sequence>MASLDQEQSSPPVSDALSPATKIEEVTGVKAGVDSNEPFPSPTTSASHLLPSKSSNELLSQSTTPVPSTTVQSKPRIVGGFEIEDDDDDEQEQENESSDEKDELDVYDPAAGLDLDLNTPPPNQVSVSAPAPSSPLDRTSLSPDQENGKTPAPVQANGSPAGMPSSALPPGADTLRATTATPTQPTQPTHVAAAQASPPRSVDVNSPLAPVLPKTRLAHDVVGILQDRIKDDPRGDSDAYLELIQEYKSRNKQDDVRRVYDQYLAVFPLAAEQWCAYVKYEEEQDRKHAMETLFSRSLLEVLDVQLWSLYINYIRRRNSMQTGDVAKSYKIINDSFSFALKTIGMDKDAGNLWLDYINFLKTGPGVIGGPGWQDAAKVDSLREAYQKAIAVPTAATTTLWKEYDSFETGLSKINGRKYLQEKSPAYMTARTAYTQMQNLTRELQRTSRAKLPPSYGYEGHEAYLYQVSLWKQWIQWEVEDPLVLKDEDVSLYRNRILFTYKQALMALQFWPEMWYDAVEFCFANGLENDGVKLLNQGIAANPESPLLAFKLADRIEGSSQTDESTDPGAKDRMKKIREPYDRVLDALYELIKKVSAKEKQDVQNVELSASSNINGEGQADEEINAGNIAAKKAMVDSQVEAIKKGAQAQSELLSRMVSYVWIALMRATRRVQGKGLPSDRGPSGFRAVFGEARKRGKLTSDFYVESARIEWQCYRDPTGTKILERGMKLFPEDDYLPLQYIRHLVEINDMTNARAVFETTVKRLFAHDSPEYTTKAKPLFIFLHEYESKYGELAQVQALEERMRKHFPDDATLQVFRSRYSTQTFDPTHVLPVVSPRQVQIPTGTVVPSVEAHDAIQSPVQITIDPVQTNSPKRPFPEDFEDVGPRKFPRAESPLKGAAGRRMNQQAQLQQQQQQQQQQQRQMNTPAGMPPFSVPAPLAPPITYLLSILPKSSSYVDVRFDPKTVLELIRDVHLPPPGTINGQSHLAPPAAPGNAGWPSYPQQHQPPPMPPQGYVPPPGGSQGQYGSGAFRFA</sequence>
<comment type="subcellular location">
    <subcellularLocation>
        <location evidence="4">Nucleus</location>
    </subcellularLocation>
    <subcellularLocation>
        <location evidence="4">Cytoplasm</location>
    </subcellularLocation>
    <text evidence="4">Nucleus and/or cytoplasm.</text>
</comment>
<feature type="region of interest" description="Disordered" evidence="5">
    <location>
        <begin position="1"/>
        <end position="206"/>
    </location>
</feature>
<dbReference type="SMART" id="SM00386">
    <property type="entry name" value="HAT"/>
    <property type="match status" value="5"/>
</dbReference>
<keyword evidence="3 4" id="KW-0539">Nucleus</keyword>
<feature type="region of interest" description="Disordered" evidence="5">
    <location>
        <begin position="865"/>
        <end position="928"/>
    </location>
</feature>